<keyword evidence="4 6" id="KW-0457">Lysine biosynthesis</keyword>
<dbReference type="Pfam" id="PF00278">
    <property type="entry name" value="Orn_DAP_Arg_deC"/>
    <property type="match status" value="1"/>
</dbReference>
<keyword evidence="3 6" id="KW-0663">Pyridoxal phosphate</keyword>
<evidence type="ECO:0000313" key="11">
    <source>
        <dbReference type="EMBL" id="SDT97756.1"/>
    </source>
</evidence>
<dbReference type="Gene3D" id="2.40.37.10">
    <property type="entry name" value="Lyase, Ornithine Decarboxylase, Chain A, domain 1"/>
    <property type="match status" value="1"/>
</dbReference>
<dbReference type="InterPro" id="IPR029066">
    <property type="entry name" value="PLP-binding_barrel"/>
</dbReference>
<evidence type="ECO:0000313" key="12">
    <source>
        <dbReference type="Proteomes" id="UP000198976"/>
    </source>
</evidence>
<accession>A0ABY0V8N6</accession>
<proteinExistence type="inferred from homology"/>
<evidence type="ECO:0000259" key="10">
    <source>
        <dbReference type="Pfam" id="PF02784"/>
    </source>
</evidence>
<sequence>MSAHDAQDDPTLIPSVSAKATVGTLVCPEPSERADMWPWSARRTDDGVIEIGGCALTEMAEEFGTPLFVLDDRDLQARARMWASTMTEEFWDGYGMNGGDAFYAAKAFMCSHVARTATERGMGIDTSTFGELTSALRSGVDPERIGLHGNNKSDEEIRVALTAGNGRGIARIFVDSPGEVEQIQRIAAESGVTARVMVRVKTGIHAGGNEMIQTSHEDQKFGLSVAGDDAMSVVRAILDAPNLTLVGLHNHIGSQIAQAEPFAHAARIVMAFRHRIHEELGVLVDDIDLGGGLGIAYTSTDPIPPTPAQVARELATTVRAEAERYHEPVPRVSVEPGRSVIGTTTVTVYTVGAVKDVQVSDDLVRRYVAVDGGMSDNIRPALYDAEYSVTLANRRLSAPLVRCRVVGKHCESGDIVVKDVDLPADLHRGDLLVVLATGAYGWSMASNYNMVPRPGVVAVRDGNAEVIVRSQSVEDLLACDVGLA</sequence>
<comment type="cofactor">
    <cofactor evidence="1 6 8">
        <name>pyridoxal 5'-phosphate</name>
        <dbReference type="ChEBI" id="CHEBI:597326"/>
    </cofactor>
</comment>
<dbReference type="InterPro" id="IPR002986">
    <property type="entry name" value="DAP_deCOOHase_LysA"/>
</dbReference>
<feature type="binding site" evidence="6">
    <location>
        <position position="379"/>
    </location>
    <ligand>
        <name>substrate</name>
    </ligand>
</feature>
<keyword evidence="6" id="KW-0028">Amino-acid biosynthesis</keyword>
<name>A0ABY0V8N6_9ACTO</name>
<dbReference type="SUPFAM" id="SSF50621">
    <property type="entry name" value="Alanine racemase C-terminal domain-like"/>
    <property type="match status" value="1"/>
</dbReference>
<organism evidence="11 12">
    <name type="scientific">Schaalia radingae</name>
    <dbReference type="NCBI Taxonomy" id="131110"/>
    <lineage>
        <taxon>Bacteria</taxon>
        <taxon>Bacillati</taxon>
        <taxon>Actinomycetota</taxon>
        <taxon>Actinomycetes</taxon>
        <taxon>Actinomycetales</taxon>
        <taxon>Actinomycetaceae</taxon>
        <taxon>Schaalia</taxon>
    </lineage>
</organism>
<dbReference type="PANTHER" id="PTHR43727:SF2">
    <property type="entry name" value="GROUP IV DECARBOXYLASE"/>
    <property type="match status" value="1"/>
</dbReference>
<keyword evidence="12" id="KW-1185">Reference proteome</keyword>
<dbReference type="Proteomes" id="UP000198976">
    <property type="component" value="Chromosome I"/>
</dbReference>
<dbReference type="Gene3D" id="3.20.20.10">
    <property type="entry name" value="Alanine racemase"/>
    <property type="match status" value="1"/>
</dbReference>
<feature type="domain" description="Orn/DAP/Arg decarboxylase 2 N-terminal" evidence="10">
    <location>
        <begin position="100"/>
        <end position="340"/>
    </location>
</feature>
<dbReference type="InterPro" id="IPR022653">
    <property type="entry name" value="De-COase2_pyr-phos_BS"/>
</dbReference>
<dbReference type="InterPro" id="IPR000183">
    <property type="entry name" value="Orn/DAP/Arg_de-COase"/>
</dbReference>
<evidence type="ECO:0000256" key="1">
    <source>
        <dbReference type="ARBA" id="ARBA00001933"/>
    </source>
</evidence>
<comment type="pathway">
    <text evidence="6 8">Amino-acid biosynthesis; L-lysine biosynthesis via DAP pathway; L-lysine from DL-2,6-diaminopimelate: step 1/1.</text>
</comment>
<keyword evidence="5 6" id="KW-0456">Lyase</keyword>
<comment type="function">
    <text evidence="6">Specifically catalyzes the decarboxylation of meso-diaminopimelate (meso-DAP) to L-lysine.</text>
</comment>
<comment type="subunit">
    <text evidence="6">Homodimer.</text>
</comment>
<dbReference type="PANTHER" id="PTHR43727">
    <property type="entry name" value="DIAMINOPIMELATE DECARBOXYLASE"/>
    <property type="match status" value="1"/>
</dbReference>
<dbReference type="InterPro" id="IPR022644">
    <property type="entry name" value="De-COase2_N"/>
</dbReference>
<dbReference type="SUPFAM" id="SSF51419">
    <property type="entry name" value="PLP-binding barrel"/>
    <property type="match status" value="1"/>
</dbReference>
<dbReference type="EC" id="4.1.1.20" evidence="6 7"/>
<dbReference type="HAMAP" id="MF_02120">
    <property type="entry name" value="LysA"/>
    <property type="match status" value="1"/>
</dbReference>
<dbReference type="Pfam" id="PF02784">
    <property type="entry name" value="Orn_Arg_deC_N"/>
    <property type="match status" value="1"/>
</dbReference>
<dbReference type="CDD" id="cd06828">
    <property type="entry name" value="PLPDE_III_DapDC"/>
    <property type="match status" value="1"/>
</dbReference>
<evidence type="ECO:0000256" key="8">
    <source>
        <dbReference type="RuleBase" id="RU003738"/>
    </source>
</evidence>
<dbReference type="NCBIfam" id="TIGR01048">
    <property type="entry name" value="lysA"/>
    <property type="match status" value="1"/>
</dbReference>
<dbReference type="PROSITE" id="PS00879">
    <property type="entry name" value="ODR_DC_2_2"/>
    <property type="match status" value="1"/>
</dbReference>
<evidence type="ECO:0000256" key="3">
    <source>
        <dbReference type="ARBA" id="ARBA00022898"/>
    </source>
</evidence>
<comment type="catalytic activity">
    <reaction evidence="6 8">
        <text>meso-2,6-diaminopimelate + H(+) = L-lysine + CO2</text>
        <dbReference type="Rhea" id="RHEA:15101"/>
        <dbReference type="ChEBI" id="CHEBI:15378"/>
        <dbReference type="ChEBI" id="CHEBI:16526"/>
        <dbReference type="ChEBI" id="CHEBI:32551"/>
        <dbReference type="ChEBI" id="CHEBI:57791"/>
        <dbReference type="EC" id="4.1.1.20"/>
    </reaction>
</comment>
<dbReference type="EMBL" id="LT629792">
    <property type="protein sequence ID" value="SDT97756.1"/>
    <property type="molecule type" value="Genomic_DNA"/>
</dbReference>
<evidence type="ECO:0000256" key="2">
    <source>
        <dbReference type="ARBA" id="ARBA00022793"/>
    </source>
</evidence>
<feature type="binding site" evidence="6">
    <location>
        <position position="411"/>
    </location>
    <ligand>
        <name>substrate</name>
    </ligand>
</feature>
<feature type="binding site" evidence="6">
    <location>
        <position position="383"/>
    </location>
    <ligand>
        <name>substrate</name>
    </ligand>
</feature>
<dbReference type="InterPro" id="IPR009006">
    <property type="entry name" value="Ala_racemase/Decarboxylase_C"/>
</dbReference>
<evidence type="ECO:0000256" key="5">
    <source>
        <dbReference type="ARBA" id="ARBA00023239"/>
    </source>
</evidence>
<reference evidence="11 12" key="1">
    <citation type="submission" date="2016-10" db="EMBL/GenBank/DDBJ databases">
        <authorList>
            <person name="Varghese N."/>
            <person name="Submissions S."/>
        </authorList>
    </citation>
    <scope>NUCLEOTIDE SEQUENCE [LARGE SCALE GENOMIC DNA]</scope>
    <source>
        <strain evidence="11 12">DSM 9169</strain>
    </source>
</reference>
<evidence type="ECO:0000256" key="6">
    <source>
        <dbReference type="HAMAP-Rule" id="MF_02120"/>
    </source>
</evidence>
<feature type="modified residue" description="N6-(pyridoxal phosphate)lysine" evidence="6">
    <location>
        <position position="106"/>
    </location>
</feature>
<evidence type="ECO:0000256" key="7">
    <source>
        <dbReference type="NCBIfam" id="TIGR01048"/>
    </source>
</evidence>
<feature type="binding site" evidence="6">
    <location>
        <begin position="335"/>
        <end position="338"/>
    </location>
    <ligand>
        <name>pyridoxal 5'-phosphate</name>
        <dbReference type="ChEBI" id="CHEBI:597326"/>
    </ligand>
</feature>
<comment type="similarity">
    <text evidence="6">Belongs to the Orn/Lys/Arg decarboxylase class-II family. LysA subfamily.</text>
</comment>
<feature type="domain" description="Orn/DAP/Arg decarboxylase 2 C-terminal" evidence="9">
    <location>
        <begin position="343"/>
        <end position="438"/>
    </location>
</feature>
<feature type="binding site" evidence="6">
    <location>
        <position position="440"/>
    </location>
    <ligand>
        <name>pyridoxal 5'-phosphate</name>
        <dbReference type="ChEBI" id="CHEBI:597326"/>
    </ligand>
</feature>
<dbReference type="InterPro" id="IPR022657">
    <property type="entry name" value="De-COase2_CS"/>
</dbReference>
<dbReference type="PRINTS" id="PR01179">
    <property type="entry name" value="ODADCRBXLASE"/>
</dbReference>
<feature type="binding site" evidence="6">
    <location>
        <position position="292"/>
    </location>
    <ligand>
        <name>pyridoxal 5'-phosphate</name>
        <dbReference type="ChEBI" id="CHEBI:597326"/>
    </ligand>
</feature>
<feature type="binding site" evidence="6">
    <location>
        <position position="338"/>
    </location>
    <ligand>
        <name>substrate</name>
    </ligand>
</feature>
<dbReference type="PROSITE" id="PS00878">
    <property type="entry name" value="ODR_DC_2_1"/>
    <property type="match status" value="1"/>
</dbReference>
<keyword evidence="2 6" id="KW-0210">Decarboxylase</keyword>
<dbReference type="InterPro" id="IPR022643">
    <property type="entry name" value="De-COase2_C"/>
</dbReference>
<dbReference type="PRINTS" id="PR01181">
    <property type="entry name" value="DAPDCRBXLASE"/>
</dbReference>
<evidence type="ECO:0000259" key="9">
    <source>
        <dbReference type="Pfam" id="PF00278"/>
    </source>
</evidence>
<evidence type="ECO:0000256" key="4">
    <source>
        <dbReference type="ARBA" id="ARBA00023154"/>
    </source>
</evidence>
<feature type="binding site" evidence="6">
    <location>
        <position position="440"/>
    </location>
    <ligand>
        <name>substrate</name>
    </ligand>
</feature>
<gene>
    <name evidence="6" type="primary">lysA</name>
    <name evidence="11" type="ORF">SAMN04489714_1374</name>
</gene>
<protein>
    <recommendedName>
        <fullName evidence="6 7">Diaminopimelate decarboxylase</fullName>
        <shortName evidence="6">DAP decarboxylase</shortName>
        <shortName evidence="6">DAPDC</shortName>
        <ecNumber evidence="6 7">4.1.1.20</ecNumber>
    </recommendedName>
</protein>